<dbReference type="EMBL" id="OUUZ01000013">
    <property type="protein sequence ID" value="SPQ24743.1"/>
    <property type="molecule type" value="Genomic_DNA"/>
</dbReference>
<sequence length="86" mass="9988">MLSIDQRVQTGFSYDTANATERAVHALWHFLQTGLLEFMHSQPDDHRASLWTESYEGHDRAAFLRFLQEQNARMRGAFLEIADGLY</sequence>
<dbReference type="Proteomes" id="UP000289323">
    <property type="component" value="Unassembled WGS sequence"/>
</dbReference>
<dbReference type="AlphaFoldDB" id="A0A3S4BNB2"/>
<dbReference type="Gene3D" id="3.40.50.1820">
    <property type="entry name" value="alpha/beta hydrolase"/>
    <property type="match status" value="1"/>
</dbReference>
<reference evidence="1 2" key="1">
    <citation type="submission" date="2018-04" db="EMBL/GenBank/DDBJ databases">
        <authorList>
            <person name="Huttner S."/>
            <person name="Dainat J."/>
        </authorList>
    </citation>
    <scope>NUCLEOTIDE SEQUENCE [LARGE SCALE GENOMIC DNA]</scope>
</reference>
<dbReference type="InterPro" id="IPR029058">
    <property type="entry name" value="AB_hydrolase_fold"/>
</dbReference>
<dbReference type="SUPFAM" id="SSF53474">
    <property type="entry name" value="alpha/beta-Hydrolases"/>
    <property type="match status" value="1"/>
</dbReference>
<gene>
    <name evidence="1" type="ORF">TT172_LOCUS7162</name>
</gene>
<proteinExistence type="predicted"/>
<organism evidence="1 2">
    <name type="scientific">Thermothielavioides terrestris</name>
    <dbReference type="NCBI Taxonomy" id="2587410"/>
    <lineage>
        <taxon>Eukaryota</taxon>
        <taxon>Fungi</taxon>
        <taxon>Dikarya</taxon>
        <taxon>Ascomycota</taxon>
        <taxon>Pezizomycotina</taxon>
        <taxon>Sordariomycetes</taxon>
        <taxon>Sordariomycetidae</taxon>
        <taxon>Sordariales</taxon>
        <taxon>Chaetomiaceae</taxon>
        <taxon>Thermothielavioides</taxon>
    </lineage>
</organism>
<evidence type="ECO:0000313" key="1">
    <source>
        <dbReference type="EMBL" id="SPQ24743.1"/>
    </source>
</evidence>
<evidence type="ECO:0000313" key="2">
    <source>
        <dbReference type="Proteomes" id="UP000289323"/>
    </source>
</evidence>
<name>A0A3S4BNB2_9PEZI</name>
<protein>
    <submittedName>
        <fullName evidence="1">2b540965-6d4c-4f5c-93e2-550e8974ea11</fullName>
    </submittedName>
</protein>
<accession>A0A3S4BNB2</accession>